<evidence type="ECO:0000256" key="4">
    <source>
        <dbReference type="ARBA" id="ARBA00022803"/>
    </source>
</evidence>
<dbReference type="SMART" id="SM00671">
    <property type="entry name" value="SEL1"/>
    <property type="match status" value="5"/>
</dbReference>
<feature type="compositionally biased region" description="Polar residues" evidence="7">
    <location>
        <begin position="11"/>
        <end position="20"/>
    </location>
</feature>
<evidence type="ECO:0000256" key="3">
    <source>
        <dbReference type="ARBA" id="ARBA00022737"/>
    </source>
</evidence>
<protein>
    <recommendedName>
        <fullName evidence="6">LRP2-binding protein</fullName>
    </recommendedName>
</protein>
<comment type="subcellular location">
    <subcellularLocation>
        <location evidence="1">Cytoplasm</location>
    </subcellularLocation>
</comment>
<sequence length="421" mass="46815">MSTYARAKPTSAVQRPGQRSSKSDDGRKSIAGGRRAPIGPPRVSQDEVIQNLKGRSAVYKKITSKDLLHTPAEKLQQPEDDPMTGRKDLPVRQSGSQPARNPDSEIVKFQHALELYDDGNYAAAFLLFENLASNDSIPGTYYKAIMLYDGLGVPTNPTEGLMLMKKVYDLSKKSLLDVEFRHLACYQIGTAYNSAVGVRHDGGEAARWWAKAAVEILFDLTKNVDNQLMTDAGILCQTALGIYYSQDNELGPDWELSFQWHSEAARNGSIESVAQLGWLYWNAMGCSRDDDAAHENLLCAAERNNFFAMGNLCVFYTEKKLDESAYLWVGKLQMILKEHEGDVDKAVSAIAKPGTHNQDKELVMKAFASTFFVLGYLYENGKVVMEDRDTAKEYYRKADNIDDELVGSLGAKLQMGENSTT</sequence>
<evidence type="ECO:0000256" key="6">
    <source>
        <dbReference type="ARBA" id="ARBA00039954"/>
    </source>
</evidence>
<keyword evidence="4" id="KW-0802">TPR repeat</keyword>
<evidence type="ECO:0000313" key="8">
    <source>
        <dbReference type="EMBL" id="GAU98986.1"/>
    </source>
</evidence>
<feature type="region of interest" description="Disordered" evidence="7">
    <location>
        <begin position="69"/>
        <end position="104"/>
    </location>
</feature>
<evidence type="ECO:0000256" key="2">
    <source>
        <dbReference type="ARBA" id="ARBA00022490"/>
    </source>
</evidence>
<dbReference type="Gene3D" id="1.25.40.10">
    <property type="entry name" value="Tetratricopeptide repeat domain"/>
    <property type="match status" value="1"/>
</dbReference>
<reference evidence="8 9" key="1">
    <citation type="journal article" date="2016" name="Nat. Commun.">
        <title>Extremotolerant tardigrade genome and improved radiotolerance of human cultured cells by tardigrade-unique protein.</title>
        <authorList>
            <person name="Hashimoto T."/>
            <person name="Horikawa D.D."/>
            <person name="Saito Y."/>
            <person name="Kuwahara H."/>
            <person name="Kozuka-Hata H."/>
            <person name="Shin-I T."/>
            <person name="Minakuchi Y."/>
            <person name="Ohishi K."/>
            <person name="Motoyama A."/>
            <person name="Aizu T."/>
            <person name="Enomoto A."/>
            <person name="Kondo K."/>
            <person name="Tanaka S."/>
            <person name="Hara Y."/>
            <person name="Koshikawa S."/>
            <person name="Sagara H."/>
            <person name="Miura T."/>
            <person name="Yokobori S."/>
            <person name="Miyagawa K."/>
            <person name="Suzuki Y."/>
            <person name="Kubo T."/>
            <person name="Oyama M."/>
            <person name="Kohara Y."/>
            <person name="Fujiyama A."/>
            <person name="Arakawa K."/>
            <person name="Katayama T."/>
            <person name="Toyoda A."/>
            <person name="Kunieda T."/>
        </authorList>
    </citation>
    <scope>NUCLEOTIDE SEQUENCE [LARGE SCALE GENOMIC DNA]</scope>
    <source>
        <strain evidence="8 9">YOKOZUNA-1</strain>
    </source>
</reference>
<dbReference type="AlphaFoldDB" id="A0A1D1VBG7"/>
<dbReference type="Pfam" id="PF08238">
    <property type="entry name" value="Sel1"/>
    <property type="match status" value="5"/>
</dbReference>
<dbReference type="Proteomes" id="UP000186922">
    <property type="component" value="Unassembled WGS sequence"/>
</dbReference>
<organism evidence="8 9">
    <name type="scientific">Ramazzottius varieornatus</name>
    <name type="common">Water bear</name>
    <name type="synonym">Tardigrade</name>
    <dbReference type="NCBI Taxonomy" id="947166"/>
    <lineage>
        <taxon>Eukaryota</taxon>
        <taxon>Metazoa</taxon>
        <taxon>Ecdysozoa</taxon>
        <taxon>Tardigrada</taxon>
        <taxon>Eutardigrada</taxon>
        <taxon>Parachela</taxon>
        <taxon>Hypsibioidea</taxon>
        <taxon>Ramazzottiidae</taxon>
        <taxon>Ramazzottius</taxon>
    </lineage>
</organism>
<feature type="region of interest" description="Disordered" evidence="7">
    <location>
        <begin position="1"/>
        <end position="50"/>
    </location>
</feature>
<accession>A0A1D1VBG7</accession>
<dbReference type="EMBL" id="BDGG01000005">
    <property type="protein sequence ID" value="GAU98986.1"/>
    <property type="molecule type" value="Genomic_DNA"/>
</dbReference>
<keyword evidence="9" id="KW-1185">Reference proteome</keyword>
<dbReference type="InterPro" id="IPR006597">
    <property type="entry name" value="Sel1-like"/>
</dbReference>
<comment type="function">
    <text evidence="5">May act as an adapter that regulates LRP2 function.</text>
</comment>
<dbReference type="PANTHER" id="PTHR44554:SF1">
    <property type="entry name" value="LRP2-BINDING PROTEIN"/>
    <property type="match status" value="1"/>
</dbReference>
<dbReference type="STRING" id="947166.A0A1D1VBG7"/>
<gene>
    <name evidence="8" type="primary">RvY_10051-1</name>
    <name evidence="8" type="synonym">RvY_10051.1</name>
    <name evidence="8" type="ORF">RvY_10051</name>
</gene>
<evidence type="ECO:0000256" key="7">
    <source>
        <dbReference type="SAM" id="MobiDB-lite"/>
    </source>
</evidence>
<evidence type="ECO:0000313" key="9">
    <source>
        <dbReference type="Proteomes" id="UP000186922"/>
    </source>
</evidence>
<name>A0A1D1VBG7_RAMVA</name>
<dbReference type="PANTHER" id="PTHR44554">
    <property type="entry name" value="LRP2-BINDING PROTEIN"/>
    <property type="match status" value="1"/>
</dbReference>
<evidence type="ECO:0000256" key="5">
    <source>
        <dbReference type="ARBA" id="ARBA00037614"/>
    </source>
</evidence>
<dbReference type="SUPFAM" id="SSF81901">
    <property type="entry name" value="HCP-like"/>
    <property type="match status" value="2"/>
</dbReference>
<proteinExistence type="predicted"/>
<dbReference type="InterPro" id="IPR011990">
    <property type="entry name" value="TPR-like_helical_dom_sf"/>
</dbReference>
<comment type="caution">
    <text evidence="8">The sequence shown here is derived from an EMBL/GenBank/DDBJ whole genome shotgun (WGS) entry which is preliminary data.</text>
</comment>
<evidence type="ECO:0000256" key="1">
    <source>
        <dbReference type="ARBA" id="ARBA00004496"/>
    </source>
</evidence>
<dbReference type="OrthoDB" id="2384430at2759"/>
<keyword evidence="2" id="KW-0963">Cytoplasm</keyword>
<dbReference type="InterPro" id="IPR052323">
    <property type="entry name" value="LRP2-binding"/>
</dbReference>
<keyword evidence="3" id="KW-0677">Repeat</keyword>
<dbReference type="GO" id="GO:0005737">
    <property type="term" value="C:cytoplasm"/>
    <property type="evidence" value="ECO:0007669"/>
    <property type="project" value="UniProtKB-SubCell"/>
</dbReference>